<feature type="region of interest" description="Disordered" evidence="7">
    <location>
        <begin position="1"/>
        <end position="22"/>
    </location>
</feature>
<comment type="subcellular location">
    <subcellularLocation>
        <location evidence="1">Membrane</location>
        <topology evidence="1">Multi-pass membrane protein</topology>
    </subcellularLocation>
</comment>
<keyword evidence="2" id="KW-0813">Transport</keyword>
<dbReference type="GO" id="GO:0016020">
    <property type="term" value="C:membrane"/>
    <property type="evidence" value="ECO:0007669"/>
    <property type="project" value="UniProtKB-SubCell"/>
</dbReference>
<gene>
    <name evidence="9" type="ORF">EG327_008389</name>
</gene>
<keyword evidence="4 8" id="KW-1133">Transmembrane helix</keyword>
<feature type="transmembrane region" description="Helical" evidence="8">
    <location>
        <begin position="204"/>
        <end position="223"/>
    </location>
</feature>
<name>A0A8H3UR90_VENIN</name>
<feature type="transmembrane region" description="Helical" evidence="8">
    <location>
        <begin position="302"/>
        <end position="322"/>
    </location>
</feature>
<feature type="transmembrane region" description="Helical" evidence="8">
    <location>
        <begin position="171"/>
        <end position="192"/>
    </location>
</feature>
<evidence type="ECO:0000313" key="9">
    <source>
        <dbReference type="EMBL" id="KAE9975662.1"/>
    </source>
</evidence>
<evidence type="ECO:0000256" key="4">
    <source>
        <dbReference type="ARBA" id="ARBA00022989"/>
    </source>
</evidence>
<evidence type="ECO:0000256" key="6">
    <source>
        <dbReference type="ARBA" id="ARBA00037968"/>
    </source>
</evidence>
<evidence type="ECO:0000256" key="8">
    <source>
        <dbReference type="SAM" id="Phobius"/>
    </source>
</evidence>
<dbReference type="EMBL" id="WNWR01000521">
    <property type="protein sequence ID" value="KAE9975662.1"/>
    <property type="molecule type" value="Genomic_DNA"/>
</dbReference>
<dbReference type="Gene3D" id="1.20.1250.20">
    <property type="entry name" value="MFS general substrate transporter like domains"/>
    <property type="match status" value="1"/>
</dbReference>
<feature type="region of interest" description="Disordered" evidence="7">
    <location>
        <begin position="1446"/>
        <end position="1487"/>
    </location>
</feature>
<keyword evidence="5 8" id="KW-0472">Membrane</keyword>
<dbReference type="Gene3D" id="2.60.120.620">
    <property type="entry name" value="q2cbj1_9rhob like domain"/>
    <property type="match status" value="1"/>
</dbReference>
<proteinExistence type="inferred from homology"/>
<feature type="compositionally biased region" description="Basic and acidic residues" evidence="7">
    <location>
        <begin position="8"/>
        <end position="22"/>
    </location>
</feature>
<feature type="transmembrane region" description="Helical" evidence="8">
    <location>
        <begin position="409"/>
        <end position="429"/>
    </location>
</feature>
<dbReference type="InterPro" id="IPR036259">
    <property type="entry name" value="MFS_trans_sf"/>
</dbReference>
<evidence type="ECO:0000256" key="5">
    <source>
        <dbReference type="ARBA" id="ARBA00023136"/>
    </source>
</evidence>
<evidence type="ECO:0000256" key="7">
    <source>
        <dbReference type="SAM" id="MobiDB-lite"/>
    </source>
</evidence>
<evidence type="ECO:0000256" key="1">
    <source>
        <dbReference type="ARBA" id="ARBA00004141"/>
    </source>
</evidence>
<dbReference type="Pfam" id="PF07690">
    <property type="entry name" value="MFS_1"/>
    <property type="match status" value="1"/>
</dbReference>
<evidence type="ECO:0000313" key="10">
    <source>
        <dbReference type="Proteomes" id="UP000490939"/>
    </source>
</evidence>
<feature type="transmembrane region" description="Helical" evidence="8">
    <location>
        <begin position="375"/>
        <end position="397"/>
    </location>
</feature>
<sequence>MSTQTLPEKVDNAIEEKHTDHSSGEVLDISEGQVHELDEAEVFLRENKFTHGYLQEVLHDEAANKKILRRVDLILLPLLCGTYLLQYIDKQALSYSAVFDLFASTGTTSNEYSWLASIFYFGYLVAEWPASYAAQHWPTGTVVSCFVIAWGSLLMLTSASHNFTGLAVCRFVLGCFEALITPCFMMIVGMWYTRKEQPSRAGMFYCFNGVGSMVGGILFYGVGQNKSDFAVWRIIFLLCGGVTVIWGIVLLFFLPNNIMTAKRFTKEDKALLIARSQTNGTGVYNKTIKFAQVKEAFCDAQIWILFFFVLLNEVFNGGFANFGKLIVKGIAGGDALRTTAYGIPSGAFQMGSFVASLVLALQLPASNVGGYTKRVTATALVFLAYCVGNIIGPHAFLDSEAPVYQTGCQVGIACAAVQIVLAFSLRVLLIRRNRKRDAMGLPPPDLDAAMEDLTDFENPHFRSSLRECLGKVTSAGSFSTYHHSPSFPNPGLYIKGFGLVALPLREDDAKAIANLSTLAPFGMKEKTIVDTTVRNTWELNASEFGFQNPAWNPFFTDLVRQAMVGLGVESAVRPESYKLLLYEEGAFFKAHKDSEKVPGMFGTLVICLPSKHVGGEVHLSHAGQKKALDTATTSTFDLTALSWYSDVKHEIRPITSGYRLVLTYNLVDASRSAVKQSAAQVHHKRQELDGLFQLWKRYLSHQEKLVYILDHQYTKPSLRLQNLKGQDRALGQHLNTICSQNGFQLMFAQMTKNESDEDYGGENDLLLEHLVLPDGLLLVDSCDIEEEDILQENPFDRDADSEDEAEWTGNAETPGCLRYHDTVAVIVLSESLPHMFASSSSYHSVAGCNRIEYFCKKSQENPEDTALRANALAMLQLAAQSSVYRYSSTSGDFVLSAMNWALKLKYEEFFRHVAKSSSAAEKVLDALGDLMAVRTGDDCPNWDDRHVSTQSRLIGVIAIGIKPVEALRTALTKYRDKIANRVHRASFETWMTNMLQKGEELTLLSQTHFEPKRDLPRVLDMIGNRPAEWTKTKLLPQLSNAASNDFVTALLHSLFEQRTLTPYLAVVHDAFRYFMRRKSSPFSLNITVSDNPYHRQYTAHAYGSSMMSCKIKKFFECIEECIILGLTTEAGKVLKENVEKLHVPSQPKMELTNVLELLEKFMTFSQKHKDVFLLPMTTVKNILAESTETFNAGTHKKLDLNHGLEVLEKLMRFSQKQGDNSILPTATIRKILAERIEDFNHKVDLTRALEVLEKLMNFSKNYGELISLPAATMKALFDRVLQSPIKDLIKRTPKEPLDWKRGAMPCYQPTRNGYNTYPRVPTACADCAELNRFLVNPTQQVAKFAWVGPRRNHISKDLNPRHYDLYTDKGRTPYTLVITKTKRQYEDQLSTWKRDLSKLFKQLEPFRNDWGIKVLDEKYRELILIGDILLPGASTSSATAGAVPAPRPAAVSTSNPRVPSAVTTPVQAPRPAAVSTTSSRVSSAGTTALHARTSQSLKRKIMTEILGPVEVKKRAVVIELSDED</sequence>
<dbReference type="Proteomes" id="UP000490939">
    <property type="component" value="Unassembled WGS sequence"/>
</dbReference>
<organism evidence="9 10">
    <name type="scientific">Venturia inaequalis</name>
    <name type="common">Apple scab fungus</name>
    <dbReference type="NCBI Taxonomy" id="5025"/>
    <lineage>
        <taxon>Eukaryota</taxon>
        <taxon>Fungi</taxon>
        <taxon>Dikarya</taxon>
        <taxon>Ascomycota</taxon>
        <taxon>Pezizomycotina</taxon>
        <taxon>Dothideomycetes</taxon>
        <taxon>Pleosporomycetidae</taxon>
        <taxon>Venturiales</taxon>
        <taxon>Venturiaceae</taxon>
        <taxon>Venturia</taxon>
    </lineage>
</organism>
<reference evidence="9 10" key="1">
    <citation type="submission" date="2019-07" db="EMBL/GenBank/DDBJ databases">
        <title>Venturia inaequalis Genome Resource.</title>
        <authorList>
            <person name="Lichtner F.J."/>
        </authorList>
    </citation>
    <scope>NUCLEOTIDE SEQUENCE [LARGE SCALE GENOMIC DNA]</scope>
    <source>
        <strain evidence="9 10">DMI_063113</strain>
    </source>
</reference>
<feature type="transmembrane region" description="Helical" evidence="8">
    <location>
        <begin position="137"/>
        <end position="159"/>
    </location>
</feature>
<keyword evidence="3 8" id="KW-0812">Transmembrane</keyword>
<dbReference type="GO" id="GO:0022857">
    <property type="term" value="F:transmembrane transporter activity"/>
    <property type="evidence" value="ECO:0007669"/>
    <property type="project" value="InterPro"/>
</dbReference>
<feature type="compositionally biased region" description="Polar residues" evidence="7">
    <location>
        <begin position="1451"/>
        <end position="1466"/>
    </location>
</feature>
<feature type="transmembrane region" description="Helical" evidence="8">
    <location>
        <begin position="229"/>
        <end position="254"/>
    </location>
</feature>
<dbReference type="InterPro" id="IPR011701">
    <property type="entry name" value="MFS"/>
</dbReference>
<dbReference type="SUPFAM" id="SSF103473">
    <property type="entry name" value="MFS general substrate transporter"/>
    <property type="match status" value="1"/>
</dbReference>
<keyword evidence="10" id="KW-1185">Reference proteome</keyword>
<evidence type="ECO:0008006" key="11">
    <source>
        <dbReference type="Google" id="ProtNLM"/>
    </source>
</evidence>
<evidence type="ECO:0000256" key="2">
    <source>
        <dbReference type="ARBA" id="ARBA00022448"/>
    </source>
</evidence>
<feature type="transmembrane region" description="Helical" evidence="8">
    <location>
        <begin position="342"/>
        <end position="363"/>
    </location>
</feature>
<protein>
    <recommendedName>
        <fullName evidence="11">Prolyl 4-hydroxylase alpha subunit Fe(2+) 2OG dioxygenase domain-containing protein</fullName>
    </recommendedName>
</protein>
<comment type="similarity">
    <text evidence="6">Belongs to the major facilitator superfamily. Allantoate permease family.</text>
</comment>
<evidence type="ECO:0000256" key="3">
    <source>
        <dbReference type="ARBA" id="ARBA00022692"/>
    </source>
</evidence>
<dbReference type="PANTHER" id="PTHR43791:SF81">
    <property type="entry name" value="TRANSPORTER, PUTATIVE (AFU_ORTHOLOGUE AFUA_7G01190)-RELATED"/>
    <property type="match status" value="1"/>
</dbReference>
<dbReference type="FunFam" id="1.20.1250.20:FF:000064">
    <property type="entry name" value="MFS allantoate transporter"/>
    <property type="match status" value="1"/>
</dbReference>
<feature type="compositionally biased region" description="Low complexity" evidence="7">
    <location>
        <begin position="1472"/>
        <end position="1487"/>
    </location>
</feature>
<dbReference type="PANTHER" id="PTHR43791">
    <property type="entry name" value="PERMEASE-RELATED"/>
    <property type="match status" value="1"/>
</dbReference>
<feature type="transmembrane region" description="Helical" evidence="8">
    <location>
        <begin position="71"/>
        <end position="88"/>
    </location>
</feature>
<comment type="caution">
    <text evidence="9">The sequence shown here is derived from an EMBL/GenBank/DDBJ whole genome shotgun (WGS) entry which is preliminary data.</text>
</comment>
<accession>A0A8H3UR90</accession>